<dbReference type="GO" id="GO:0004329">
    <property type="term" value="F:formate-tetrahydrofolate ligase activity"/>
    <property type="evidence" value="ECO:0007669"/>
    <property type="project" value="UniProtKB-EC"/>
</dbReference>
<comment type="caution">
    <text evidence="7">The sequence shown here is derived from an EMBL/GenBank/DDBJ whole genome shotgun (WGS) entry which is preliminary data.</text>
</comment>
<dbReference type="InterPro" id="IPR027417">
    <property type="entry name" value="P-loop_NTPase"/>
</dbReference>
<dbReference type="EMBL" id="JAEHFX010000003">
    <property type="protein sequence ID" value="MBK0402842.1"/>
    <property type="molecule type" value="Genomic_DNA"/>
</dbReference>
<dbReference type="NCBIfam" id="NF010030">
    <property type="entry name" value="PRK13505.1"/>
    <property type="match status" value="1"/>
</dbReference>
<keyword evidence="5 6" id="KW-0067">ATP-binding</keyword>
<feature type="binding site" evidence="6">
    <location>
        <begin position="64"/>
        <end position="71"/>
    </location>
    <ligand>
        <name>ATP</name>
        <dbReference type="ChEBI" id="CHEBI:30616"/>
    </ligand>
</feature>
<keyword evidence="8" id="KW-1185">Reference proteome</keyword>
<organism evidence="7 8">
    <name type="scientific">Adhaeribacter terrigena</name>
    <dbReference type="NCBI Taxonomy" id="2793070"/>
    <lineage>
        <taxon>Bacteria</taxon>
        <taxon>Pseudomonadati</taxon>
        <taxon>Bacteroidota</taxon>
        <taxon>Cytophagia</taxon>
        <taxon>Cytophagales</taxon>
        <taxon>Hymenobacteraceae</taxon>
        <taxon>Adhaeribacter</taxon>
    </lineage>
</organism>
<dbReference type="Gene3D" id="3.10.410.10">
    <property type="entry name" value="Formyltetrahydrofolate synthetase, domain 3"/>
    <property type="match status" value="1"/>
</dbReference>
<keyword evidence="2 6" id="KW-0554">One-carbon metabolism</keyword>
<evidence type="ECO:0000313" key="7">
    <source>
        <dbReference type="EMBL" id="MBK0402842.1"/>
    </source>
</evidence>
<keyword evidence="4 6" id="KW-0547">Nucleotide-binding</keyword>
<evidence type="ECO:0000256" key="2">
    <source>
        <dbReference type="ARBA" id="ARBA00022563"/>
    </source>
</evidence>
<gene>
    <name evidence="6" type="primary">fhs</name>
    <name evidence="7" type="ORF">I5M27_07575</name>
</gene>
<comment type="pathway">
    <text evidence="1 6">One-carbon metabolism; tetrahydrofolate interconversion.</text>
</comment>
<dbReference type="InterPro" id="IPR020628">
    <property type="entry name" value="Formate_THF_ligase_CS"/>
</dbReference>
<proteinExistence type="inferred from homology"/>
<reference evidence="7 8" key="1">
    <citation type="submission" date="2020-12" db="EMBL/GenBank/DDBJ databases">
        <title>Bacterial novel species Adhaeribacter sp. BT258 isolated from soil.</title>
        <authorList>
            <person name="Jung H.-Y."/>
        </authorList>
    </citation>
    <scope>NUCLEOTIDE SEQUENCE [LARGE SCALE GENOMIC DNA]</scope>
    <source>
        <strain evidence="7 8">BT258</strain>
    </source>
</reference>
<evidence type="ECO:0000256" key="3">
    <source>
        <dbReference type="ARBA" id="ARBA00022598"/>
    </source>
</evidence>
<evidence type="ECO:0000256" key="1">
    <source>
        <dbReference type="ARBA" id="ARBA00004777"/>
    </source>
</evidence>
<dbReference type="EC" id="6.3.4.3" evidence="6"/>
<dbReference type="Gene3D" id="3.30.1510.10">
    <property type="entry name" value="Domain 2, N(10)-formyltetrahydrofolate synthetase"/>
    <property type="match status" value="1"/>
</dbReference>
<comment type="catalytic activity">
    <reaction evidence="6">
        <text>(6S)-5,6,7,8-tetrahydrofolate + formate + ATP = (6R)-10-formyltetrahydrofolate + ADP + phosphate</text>
        <dbReference type="Rhea" id="RHEA:20221"/>
        <dbReference type="ChEBI" id="CHEBI:15740"/>
        <dbReference type="ChEBI" id="CHEBI:30616"/>
        <dbReference type="ChEBI" id="CHEBI:43474"/>
        <dbReference type="ChEBI" id="CHEBI:57453"/>
        <dbReference type="ChEBI" id="CHEBI:195366"/>
        <dbReference type="ChEBI" id="CHEBI:456216"/>
        <dbReference type="EC" id="6.3.4.3"/>
    </reaction>
</comment>
<dbReference type="Proteomes" id="UP000644147">
    <property type="component" value="Unassembled WGS sequence"/>
</dbReference>
<sequence length="556" mass="59982">MKSDIELARETKLKPITEIAKNLQLNPDDLMPYGKFKAKVNYELISEEKMQLSNLILVTAITPTKAGIGKTTTSISLAQGLELLGKKAVLALREPSLGPCFGMKGGATGGGYSQVLPMDEINLHFTGDFHAITSANNMLAALLDNYIYHNRGTDKPQLKQVIWKRVLDVNDRSLRQMVSGLGGSANGIPAETGFDITAASEIMAILCLAKDLEDLENRINNILLGYTVENAPFYVRDLGVGGAITVLLKDALHPNLVQTMEGGAAFVHGGPFANIAHGCNSLMATRMAMSTGDYVITEAGFGADLGAEKFFDIKCRLANLNPKASVLVVTSQALKMHGGVDVADISKPHTEGLENGLLNVGVHLKNLQQFGQSVVVAFNQYHFDTEAEIELVRKWCEGHGAAFALNNGFTQGGKGAIELAETVLKTIEKVPSANVKFAYALEDSIEDKIRKVVVNVYGGKFISFSPKASLMLKRINRLGLNNLPICIAKTQYSFSDNPTHLGVARDFEFKIADLIINSGAGFIVAVAGEMMRMPGLPKSPQAEQIFLQNGEIEGLS</sequence>
<dbReference type="CDD" id="cd00477">
    <property type="entry name" value="FTHFS"/>
    <property type="match status" value="1"/>
</dbReference>
<dbReference type="PROSITE" id="PS00721">
    <property type="entry name" value="FTHFS_1"/>
    <property type="match status" value="1"/>
</dbReference>
<evidence type="ECO:0000256" key="4">
    <source>
        <dbReference type="ARBA" id="ARBA00022741"/>
    </source>
</evidence>
<dbReference type="Gene3D" id="3.40.50.300">
    <property type="entry name" value="P-loop containing nucleotide triphosphate hydrolases"/>
    <property type="match status" value="1"/>
</dbReference>
<evidence type="ECO:0000256" key="6">
    <source>
        <dbReference type="HAMAP-Rule" id="MF_01543"/>
    </source>
</evidence>
<evidence type="ECO:0000313" key="8">
    <source>
        <dbReference type="Proteomes" id="UP000644147"/>
    </source>
</evidence>
<dbReference type="SUPFAM" id="SSF52540">
    <property type="entry name" value="P-loop containing nucleoside triphosphate hydrolases"/>
    <property type="match status" value="1"/>
</dbReference>
<dbReference type="InterPro" id="IPR000559">
    <property type="entry name" value="Formate_THF_ligase"/>
</dbReference>
<keyword evidence="3 6" id="KW-0436">Ligase</keyword>
<comment type="similarity">
    <text evidence="6">Belongs to the formate--tetrahydrofolate ligase family.</text>
</comment>
<evidence type="ECO:0000256" key="5">
    <source>
        <dbReference type="ARBA" id="ARBA00022840"/>
    </source>
</evidence>
<dbReference type="Pfam" id="PF01268">
    <property type="entry name" value="FTHFS"/>
    <property type="match status" value="1"/>
</dbReference>
<dbReference type="HAMAP" id="MF_01543">
    <property type="entry name" value="FTHFS"/>
    <property type="match status" value="1"/>
</dbReference>
<dbReference type="RefSeq" id="WP_200505599.1">
    <property type="nucleotide sequence ID" value="NZ_JAEHFX010000003.1"/>
</dbReference>
<accession>A0ABS1C0C9</accession>
<protein>
    <recommendedName>
        <fullName evidence="6">Formate--tetrahydrofolate ligase</fullName>
        <ecNumber evidence="6">6.3.4.3</ecNumber>
    </recommendedName>
    <alternativeName>
        <fullName evidence="6">Formyltetrahydrofolate synthetase</fullName>
        <shortName evidence="6">FHS</shortName>
        <shortName evidence="6">FTHFS</shortName>
    </alternativeName>
</protein>
<name>A0ABS1C0C9_9BACT</name>